<protein>
    <submittedName>
        <fullName evidence="2">Uncharacterized protein</fullName>
    </submittedName>
</protein>
<accession>A0ABT0TDB1</accession>
<proteinExistence type="predicted"/>
<name>A0ABT0TDB1_9FLAO</name>
<dbReference type="EMBL" id="JAMLJN010000001">
    <property type="protein sequence ID" value="MCL9768897.1"/>
    <property type="molecule type" value="Genomic_DNA"/>
</dbReference>
<sequence length="225" mass="26491">MKIKEYVSGNIVKILSESYKWRNRELLEKSDVQAPKLTFGKVLLTNKYYIIVSIILSLFLEKLFSEDITTFIMTSLSIFIGLFISILILIFDKFLNHNENYNKKKNEKSNENNDLKVNFIRTRNFTRRFVFVLLESLIIAFTTIILLLITLIFNDLFLENIFDYEFKDIENINANDVLIFFENVFVLTVKTLIVVLMLRFCVFLFFLFGALGEYMKGVLYGKVNL</sequence>
<feature type="transmembrane region" description="Helical" evidence="1">
    <location>
        <begin position="192"/>
        <end position="212"/>
    </location>
</feature>
<keyword evidence="1" id="KW-1133">Transmembrane helix</keyword>
<evidence type="ECO:0000313" key="3">
    <source>
        <dbReference type="Proteomes" id="UP001203342"/>
    </source>
</evidence>
<keyword evidence="3" id="KW-1185">Reference proteome</keyword>
<feature type="transmembrane region" description="Helical" evidence="1">
    <location>
        <begin position="48"/>
        <end position="65"/>
    </location>
</feature>
<organism evidence="2 3">
    <name type="scientific">Flavobacterium fragile</name>
    <dbReference type="NCBI Taxonomy" id="2949085"/>
    <lineage>
        <taxon>Bacteria</taxon>
        <taxon>Pseudomonadati</taxon>
        <taxon>Bacteroidota</taxon>
        <taxon>Flavobacteriia</taxon>
        <taxon>Flavobacteriales</taxon>
        <taxon>Flavobacteriaceae</taxon>
        <taxon>Flavobacterium</taxon>
    </lineage>
</organism>
<gene>
    <name evidence="2" type="ORF">NAT47_00530</name>
</gene>
<keyword evidence="1" id="KW-0472">Membrane</keyword>
<evidence type="ECO:0000256" key="1">
    <source>
        <dbReference type="SAM" id="Phobius"/>
    </source>
</evidence>
<evidence type="ECO:0000313" key="2">
    <source>
        <dbReference type="EMBL" id="MCL9768897.1"/>
    </source>
</evidence>
<dbReference type="RefSeq" id="WP_250579410.1">
    <property type="nucleotide sequence ID" value="NZ_JAMLJN010000001.1"/>
</dbReference>
<reference evidence="2 3" key="1">
    <citation type="submission" date="2022-05" db="EMBL/GenBank/DDBJ databases">
        <title>Flavobacterium sp., isolated from activated sludge.</title>
        <authorList>
            <person name="Ran Q."/>
        </authorList>
    </citation>
    <scope>NUCLEOTIDE SEQUENCE [LARGE SCALE GENOMIC DNA]</scope>
    <source>
        <strain evidence="2 3">HXWNR69</strain>
    </source>
</reference>
<feature type="transmembrane region" description="Helical" evidence="1">
    <location>
        <begin position="71"/>
        <end position="95"/>
    </location>
</feature>
<keyword evidence="1" id="KW-0812">Transmembrane</keyword>
<feature type="transmembrane region" description="Helical" evidence="1">
    <location>
        <begin position="129"/>
        <end position="153"/>
    </location>
</feature>
<dbReference type="Proteomes" id="UP001203342">
    <property type="component" value="Unassembled WGS sequence"/>
</dbReference>
<comment type="caution">
    <text evidence="2">The sequence shown here is derived from an EMBL/GenBank/DDBJ whole genome shotgun (WGS) entry which is preliminary data.</text>
</comment>